<evidence type="ECO:0000313" key="2">
    <source>
        <dbReference type="Proteomes" id="UP000324748"/>
    </source>
</evidence>
<proteinExistence type="predicted"/>
<reference evidence="1 2" key="1">
    <citation type="submission" date="2019-05" db="EMBL/GenBank/DDBJ databases">
        <title>Emergence of the Ug99 lineage of the wheat stem rust pathogen through somatic hybridization.</title>
        <authorList>
            <person name="Li F."/>
            <person name="Upadhyaya N.M."/>
            <person name="Sperschneider J."/>
            <person name="Matny O."/>
            <person name="Nguyen-Phuc H."/>
            <person name="Mago R."/>
            <person name="Raley C."/>
            <person name="Miller M.E."/>
            <person name="Silverstein K.A.T."/>
            <person name="Henningsen E."/>
            <person name="Hirsch C.D."/>
            <person name="Visser B."/>
            <person name="Pretorius Z.A."/>
            <person name="Steffenson B.J."/>
            <person name="Schwessinger B."/>
            <person name="Dodds P.N."/>
            <person name="Figueroa M."/>
        </authorList>
    </citation>
    <scope>NUCLEOTIDE SEQUENCE [LARGE SCALE GENOMIC DNA]</scope>
    <source>
        <strain evidence="1">21-0</strain>
    </source>
</reference>
<protein>
    <submittedName>
        <fullName evidence="1">Uncharacterized protein</fullName>
    </submittedName>
</protein>
<gene>
    <name evidence="1" type="ORF">PGT21_006538</name>
</gene>
<sequence>MAYISFSSITCISFSFVSFLIQFNSSLFASSLSPTGVLLLVSLETLPSACAHDIPLSLRCAPTRLS</sequence>
<comment type="caution">
    <text evidence="1">The sequence shown here is derived from an EMBL/GenBank/DDBJ whole genome shotgun (WGS) entry which is preliminary data.</text>
</comment>
<name>A0A5B0LSU7_PUCGR</name>
<dbReference type="Proteomes" id="UP000324748">
    <property type="component" value="Unassembled WGS sequence"/>
</dbReference>
<accession>A0A5B0LSU7</accession>
<organism evidence="1 2">
    <name type="scientific">Puccinia graminis f. sp. tritici</name>
    <dbReference type="NCBI Taxonomy" id="56615"/>
    <lineage>
        <taxon>Eukaryota</taxon>
        <taxon>Fungi</taxon>
        <taxon>Dikarya</taxon>
        <taxon>Basidiomycota</taxon>
        <taxon>Pucciniomycotina</taxon>
        <taxon>Pucciniomycetes</taxon>
        <taxon>Pucciniales</taxon>
        <taxon>Pucciniaceae</taxon>
        <taxon>Puccinia</taxon>
    </lineage>
</organism>
<dbReference type="AlphaFoldDB" id="A0A5B0LSU7"/>
<keyword evidence="2" id="KW-1185">Reference proteome</keyword>
<dbReference type="EMBL" id="VSWC01000184">
    <property type="protein sequence ID" value="KAA1067472.1"/>
    <property type="molecule type" value="Genomic_DNA"/>
</dbReference>
<evidence type="ECO:0000313" key="1">
    <source>
        <dbReference type="EMBL" id="KAA1067472.1"/>
    </source>
</evidence>